<keyword evidence="4" id="KW-1185">Reference proteome</keyword>
<evidence type="ECO:0000313" key="4">
    <source>
        <dbReference type="Proteomes" id="UP000235786"/>
    </source>
</evidence>
<dbReference type="AlphaFoldDB" id="A0A2J6QVD7"/>
<dbReference type="InterPro" id="IPR038656">
    <property type="entry name" value="Peptidase_G1_sf"/>
</dbReference>
<sequence>MAQIPFKPAPDFESKLPYKVTASKIPGVYLNPTPPDGFDVHTATQAELNAQGLLWNRPPTDQPSVPLDIWNKFFSRNWQAKDRIVPEMEHQVGKTHHHKGQSTKKSDTTYTDTEWSGAGVNTGGPWVCVVGTWTIPTVTQPPEAQGTQGGWNSSSWVGIDGMFTTNDVLQAGVEQYVSPSGAAAYIAWYEWYAPAESGSPGYIYQTNITNFPVAPGQSVTCSVYYVGKTAGSIGFANNTTGAHFSITLAPPPGASFNGGSCEWIMEAPDGGEPNSSLPRFTPVIFTDAIACALGLTSSMTPGNANTMNIVNAQGTALTSVTVNGETETITFIG</sequence>
<evidence type="ECO:0000313" key="3">
    <source>
        <dbReference type="EMBL" id="PMD30237.1"/>
    </source>
</evidence>
<dbReference type="Proteomes" id="UP000235786">
    <property type="component" value="Unassembled WGS sequence"/>
</dbReference>
<dbReference type="OrthoDB" id="2862635at2759"/>
<dbReference type="GO" id="GO:0030246">
    <property type="term" value="F:carbohydrate binding"/>
    <property type="evidence" value="ECO:0007669"/>
    <property type="project" value="UniProtKB-KW"/>
</dbReference>
<evidence type="ECO:0000256" key="2">
    <source>
        <dbReference type="SAM" id="MobiDB-lite"/>
    </source>
</evidence>
<accession>A0A2J6QVD7</accession>
<dbReference type="STRING" id="1149755.A0A2J6QVD7"/>
<name>A0A2J6QVD7_HYAVF</name>
<dbReference type="GO" id="GO:0070007">
    <property type="term" value="F:glutamic-type endopeptidase activity"/>
    <property type="evidence" value="ECO:0007669"/>
    <property type="project" value="InterPro"/>
</dbReference>
<feature type="active site" description="Proton acceptor" evidence="1">
    <location>
        <position position="266"/>
    </location>
</feature>
<dbReference type="Gene3D" id="2.60.120.700">
    <property type="entry name" value="Peptidase G1"/>
    <property type="match status" value="1"/>
</dbReference>
<organism evidence="3 4">
    <name type="scientific">Hyaloscypha variabilis (strain UAMH 11265 / GT02V1 / F)</name>
    <name type="common">Meliniomyces variabilis</name>
    <dbReference type="NCBI Taxonomy" id="1149755"/>
    <lineage>
        <taxon>Eukaryota</taxon>
        <taxon>Fungi</taxon>
        <taxon>Dikarya</taxon>
        <taxon>Ascomycota</taxon>
        <taxon>Pezizomycotina</taxon>
        <taxon>Leotiomycetes</taxon>
        <taxon>Helotiales</taxon>
        <taxon>Hyaloscyphaceae</taxon>
        <taxon>Hyaloscypha</taxon>
        <taxon>Hyaloscypha variabilis</taxon>
    </lineage>
</organism>
<gene>
    <name evidence="3" type="ORF">L207DRAFT_573681</name>
</gene>
<feature type="compositionally biased region" description="Basic residues" evidence="2">
    <location>
        <begin position="93"/>
        <end position="102"/>
    </location>
</feature>
<dbReference type="InterPro" id="IPR013320">
    <property type="entry name" value="ConA-like_dom_sf"/>
</dbReference>
<dbReference type="CDD" id="cd13426">
    <property type="entry name" value="Peptidase_G1"/>
    <property type="match status" value="1"/>
</dbReference>
<dbReference type="EMBL" id="KZ613968">
    <property type="protein sequence ID" value="PMD30237.1"/>
    <property type="molecule type" value="Genomic_DNA"/>
</dbReference>
<dbReference type="GO" id="GO:0006508">
    <property type="term" value="P:proteolysis"/>
    <property type="evidence" value="ECO:0007669"/>
    <property type="project" value="InterPro"/>
</dbReference>
<protein>
    <submittedName>
        <fullName evidence="3">Concanavalin A-like lectin/glucanase</fullName>
    </submittedName>
</protein>
<keyword evidence="3" id="KW-0430">Lectin</keyword>
<reference evidence="3 4" key="1">
    <citation type="submission" date="2016-04" db="EMBL/GenBank/DDBJ databases">
        <title>A degradative enzymes factory behind the ericoid mycorrhizal symbiosis.</title>
        <authorList>
            <consortium name="DOE Joint Genome Institute"/>
            <person name="Martino E."/>
            <person name="Morin E."/>
            <person name="Grelet G."/>
            <person name="Kuo A."/>
            <person name="Kohler A."/>
            <person name="Daghino S."/>
            <person name="Barry K."/>
            <person name="Choi C."/>
            <person name="Cichocki N."/>
            <person name="Clum A."/>
            <person name="Copeland A."/>
            <person name="Hainaut M."/>
            <person name="Haridas S."/>
            <person name="Labutti K."/>
            <person name="Lindquist E."/>
            <person name="Lipzen A."/>
            <person name="Khouja H.-R."/>
            <person name="Murat C."/>
            <person name="Ohm R."/>
            <person name="Olson A."/>
            <person name="Spatafora J."/>
            <person name="Veneault-Fourrey C."/>
            <person name="Henrissat B."/>
            <person name="Grigoriev I."/>
            <person name="Martin F."/>
            <person name="Perotto S."/>
        </authorList>
    </citation>
    <scope>NUCLEOTIDE SEQUENCE [LARGE SCALE GENOMIC DNA]</scope>
    <source>
        <strain evidence="3 4">F</strain>
    </source>
</reference>
<feature type="region of interest" description="Disordered" evidence="2">
    <location>
        <begin position="91"/>
        <end position="111"/>
    </location>
</feature>
<evidence type="ECO:0000256" key="1">
    <source>
        <dbReference type="PIRSR" id="PIRSR600250-50"/>
    </source>
</evidence>
<proteinExistence type="predicted"/>
<dbReference type="Pfam" id="PF01828">
    <property type="entry name" value="Peptidase_A4"/>
    <property type="match status" value="1"/>
</dbReference>
<dbReference type="SUPFAM" id="SSF49899">
    <property type="entry name" value="Concanavalin A-like lectins/glucanases"/>
    <property type="match status" value="1"/>
</dbReference>
<dbReference type="PANTHER" id="PTHR37536">
    <property type="entry name" value="PUTATIVE (AFU_ORTHOLOGUE AFUA_3G02970)-RELATED"/>
    <property type="match status" value="1"/>
</dbReference>
<dbReference type="PANTHER" id="PTHR37536:SF1">
    <property type="entry name" value="ASPERGILLOPEPSIN, PUTAITVE (AFU_ORTHOLOGUE AFUA_7G01200)"/>
    <property type="match status" value="1"/>
</dbReference>
<dbReference type="InterPro" id="IPR000250">
    <property type="entry name" value="Peptidase_G1"/>
</dbReference>